<reference evidence="4" key="1">
    <citation type="journal article" date="2018" name="Nat. Plants">
        <title>Whole-genome landscape of Medicago truncatula symbiotic genes.</title>
        <authorList>
            <person name="Pecrix Y."/>
            <person name="Gamas P."/>
            <person name="Carrere S."/>
        </authorList>
    </citation>
    <scope>NUCLEOTIDE SEQUENCE</scope>
    <source>
        <tissue evidence="4">Leaves</tissue>
    </source>
</reference>
<dbReference type="Pfam" id="PF00201">
    <property type="entry name" value="UDPGT"/>
    <property type="match status" value="3"/>
</dbReference>
<dbReference type="CDD" id="cd03784">
    <property type="entry name" value="GT1_Gtf-like"/>
    <property type="match status" value="3"/>
</dbReference>
<keyword evidence="2" id="KW-0328">Glycosyltransferase</keyword>
<evidence type="ECO:0000256" key="2">
    <source>
        <dbReference type="ARBA" id="ARBA00022676"/>
    </source>
</evidence>
<name>A0A396GMJ5_MEDTR</name>
<dbReference type="InterPro" id="IPR002213">
    <property type="entry name" value="UDP_glucos_trans"/>
</dbReference>
<keyword evidence="3 4" id="KW-0808">Transferase</keyword>
<dbReference type="Proteomes" id="UP000265566">
    <property type="component" value="Chromosome 8"/>
</dbReference>
<sequence>MEGVEVERPLKLHMLPFLSPGHMIPLGDIAALFASHGQQVTIITTPSNAHFFTKSLSSVDPFFLRLHTIDFPSQQVDLPDGVESLSSTTGPATMAKICKGAMLLHEPIREFVEKDQPDYIIADCVYPWINDLANKPHISTIAFTGFSLFTISLIESLRINRSYFDQNSSLSSFVDPNFPHSITFCSTPPKQLIAFEERMLETIRKSKGLIVNNFAELDGEDCIKHYEKTMGYKAWHLGPACLIRKTFQDKSVRGNESVVSVHECLSWLDSKEDNSVLYICFGSISYFSDKQLYEIASGIENLGHEFVWVVPEKKGKEDESEEQKEKWLPKGFEERNILNKKGFIIKGWAPQAMILSHTVVGAFMTHCGWNSIVEAISAGIPMITWPVHGEQFYNEKLITVVQRIGVEVGATEWSLHGFQEKDKVVSRHSIEKAMRRLMDDGDEAKEIRRRAQEFGRKATQAVQEAMEGVEVERPLKLHMLPFLSPGHMIPLGDIAALFASHGQQVTIITTPSNAHFFTKSLSSVDPFFLRLHTIDFPSQQVDLSDGVESLSSTDDPATMAKICKGAMLLHEPIREFVEKDEPDYIIADCVYPWINDLTNKPHISTIAFTGYSLFTVSLIESLRINRSYPGKNSSSSSFVVPDFPHSITFCSTPPKIFIAYEERMLETIRKSKGLIINSFAELDGEDCIKYHEKTMGYKAWHLGPASLIRKTFEEKSMRGNESVVSAQECLSWLNSKEENSVLYICFGSISYFSDKQLYEIASGIENSGHEFVWVVPEKKGKEDESEEEKEKWLPKGFEERNIGNKKGFIIRGWAPQVMILSHTVVGAFMTHCGWNSTAEAVSAGIPMITWPVRGEQFYNEKLISVVRGIGVEVGASEWALHGFQEKEKVVSRHSIEKAVRRLMDDGDEAKEIRRRAQEFGRKAAQAQFFPLKKVLSAMENGVGVERPLKLHMLPFLSPGHMIPLGDIAALFASHGQQVTIITTPSNAHFFDKSIASVDPFFLRLHIVDFPSQQVDLPDGVESLSSTTGPATMAKICKGANLLHEPIREFVEKDQPDYIIADCVYPWINDLTNKPHISTIAFTGFSLFTISLIESLRINRSYFDKNSSLSSFVDSNFPHSITFCATTPKQLIAFEERMLETIRKSKGLIVNNFAELDGEDCIKHYEKTMGYKAWHLGPACLIRKTFQEKSVRGNESVVSVHECLSWLNSKEENSVLYICFGSISHFSDKQLYEIASGIENSGYKFVWVVPEKNGKEDESEEQKEKWLPKGFEERNILNKKGFIIKGWAPQAMILSHTVVGAFMTHCGWNSIVEAISAGIPMITWPVHGEQFYNEKLITVVQGIGVEVGATEWSLHGFQEKEKVVSRHSIEKAVRRLMDNGDEAKEIRRRAQEFGRKATQAVQEGGSSNNNLLTLIGDLKRSRDRKLE</sequence>
<dbReference type="SUPFAM" id="SSF53756">
    <property type="entry name" value="UDP-Glycosyltransferase/glycogen phosphorylase"/>
    <property type="match status" value="3"/>
</dbReference>
<dbReference type="EMBL" id="PSQE01000008">
    <property type="protein sequence ID" value="RHN42260.1"/>
    <property type="molecule type" value="Genomic_DNA"/>
</dbReference>
<proteinExistence type="inferred from homology"/>
<evidence type="ECO:0000313" key="4">
    <source>
        <dbReference type="EMBL" id="RHN42260.1"/>
    </source>
</evidence>
<evidence type="ECO:0000256" key="3">
    <source>
        <dbReference type="ARBA" id="ARBA00022679"/>
    </source>
</evidence>
<gene>
    <name evidence="4" type="ORF">MtrunA17_Chr8g0374941</name>
</gene>
<accession>A0A396GMJ5</accession>
<dbReference type="InterPro" id="IPR035595">
    <property type="entry name" value="UDP_glycos_trans_CS"/>
</dbReference>
<comment type="similarity">
    <text evidence="1">Belongs to the UDP-glycosyltransferase family.</text>
</comment>
<dbReference type="Gramene" id="rna48680">
    <property type="protein sequence ID" value="RHN42260.1"/>
    <property type="gene ID" value="gene48680"/>
</dbReference>
<comment type="caution">
    <text evidence="4">The sequence shown here is derived from an EMBL/GenBank/DDBJ whole genome shotgun (WGS) entry which is preliminary data.</text>
</comment>
<organism evidence="4">
    <name type="scientific">Medicago truncatula</name>
    <name type="common">Barrel medic</name>
    <name type="synonym">Medicago tribuloides</name>
    <dbReference type="NCBI Taxonomy" id="3880"/>
    <lineage>
        <taxon>Eukaryota</taxon>
        <taxon>Viridiplantae</taxon>
        <taxon>Streptophyta</taxon>
        <taxon>Embryophyta</taxon>
        <taxon>Tracheophyta</taxon>
        <taxon>Spermatophyta</taxon>
        <taxon>Magnoliopsida</taxon>
        <taxon>eudicotyledons</taxon>
        <taxon>Gunneridae</taxon>
        <taxon>Pentapetalae</taxon>
        <taxon>rosids</taxon>
        <taxon>fabids</taxon>
        <taxon>Fabales</taxon>
        <taxon>Fabaceae</taxon>
        <taxon>Papilionoideae</taxon>
        <taxon>50 kb inversion clade</taxon>
        <taxon>NPAAA clade</taxon>
        <taxon>Hologalegina</taxon>
        <taxon>IRL clade</taxon>
        <taxon>Trifolieae</taxon>
        <taxon>Medicago</taxon>
    </lineage>
</organism>
<dbReference type="PROSITE" id="PS00375">
    <property type="entry name" value="UDPGT"/>
    <property type="match status" value="3"/>
</dbReference>
<evidence type="ECO:0000256" key="1">
    <source>
        <dbReference type="ARBA" id="ARBA00009995"/>
    </source>
</evidence>
<protein>
    <submittedName>
        <fullName evidence="4">Putative UDP-glucuronosyl/UDP-glucosyltransferase</fullName>
    </submittedName>
</protein>
<dbReference type="GO" id="GO:0035251">
    <property type="term" value="F:UDP-glucosyltransferase activity"/>
    <property type="evidence" value="ECO:0007669"/>
    <property type="project" value="UniProtKB-ARBA"/>
</dbReference>
<dbReference type="PANTHER" id="PTHR48047">
    <property type="entry name" value="GLYCOSYLTRANSFERASE"/>
    <property type="match status" value="1"/>
</dbReference>
<dbReference type="PANTHER" id="PTHR48047:SF45">
    <property type="entry name" value="SCOPOLETIN GLUCOSYLTRANSFERASE-LIKE"/>
    <property type="match status" value="1"/>
</dbReference>
<dbReference type="FunFam" id="3.40.50.2000:FF:000047">
    <property type="entry name" value="Glycosyltransferase"/>
    <property type="match status" value="3"/>
</dbReference>
<dbReference type="Gene3D" id="3.40.50.2000">
    <property type="entry name" value="Glycogen Phosphorylase B"/>
    <property type="match status" value="6"/>
</dbReference>